<evidence type="ECO:0000256" key="3">
    <source>
        <dbReference type="ARBA" id="ARBA00022603"/>
    </source>
</evidence>
<accession>A0A448MXQ2</accession>
<comment type="pathway">
    <text evidence="1">Cofactor biosynthesis; adenosylcobalamin biosynthesis.</text>
</comment>
<dbReference type="InterPro" id="IPR050714">
    <property type="entry name" value="Cobalamin_biosynth_MTase"/>
</dbReference>
<keyword evidence="8" id="KW-1185">Reference proteome</keyword>
<name>A0A448MXQ2_9ACTN</name>
<dbReference type="InterPro" id="IPR012818">
    <property type="entry name" value="CbiE"/>
</dbReference>
<keyword evidence="2" id="KW-0169">Cobalamin biosynthesis</keyword>
<dbReference type="InterPro" id="IPR029063">
    <property type="entry name" value="SAM-dependent_MTases_sf"/>
</dbReference>
<dbReference type="SUPFAM" id="SSF53335">
    <property type="entry name" value="S-adenosyl-L-methionine-dependent methyltransferases"/>
    <property type="match status" value="1"/>
</dbReference>
<evidence type="ECO:0000256" key="2">
    <source>
        <dbReference type="ARBA" id="ARBA00022573"/>
    </source>
</evidence>
<dbReference type="EMBL" id="LR134406">
    <property type="protein sequence ID" value="VEH69916.1"/>
    <property type="molecule type" value="Genomic_DNA"/>
</dbReference>
<dbReference type="GO" id="GO:0008276">
    <property type="term" value="F:protein methyltransferase activity"/>
    <property type="evidence" value="ECO:0007669"/>
    <property type="project" value="InterPro"/>
</dbReference>
<keyword evidence="5" id="KW-0949">S-adenosyl-L-methionine</keyword>
<dbReference type="SUPFAM" id="SSF53790">
    <property type="entry name" value="Tetrapyrrole methylase"/>
    <property type="match status" value="1"/>
</dbReference>
<dbReference type="Pfam" id="PF00590">
    <property type="entry name" value="TP_methylase"/>
    <property type="match status" value="1"/>
</dbReference>
<evidence type="ECO:0000259" key="6">
    <source>
        <dbReference type="Pfam" id="PF00590"/>
    </source>
</evidence>
<dbReference type="UniPathway" id="UPA00148"/>
<evidence type="ECO:0000256" key="5">
    <source>
        <dbReference type="ARBA" id="ARBA00022691"/>
    </source>
</evidence>
<dbReference type="GO" id="GO:0009236">
    <property type="term" value="P:cobalamin biosynthetic process"/>
    <property type="evidence" value="ECO:0007669"/>
    <property type="project" value="UniProtKB-UniPathway"/>
</dbReference>
<keyword evidence="4 7" id="KW-0808">Transferase</keyword>
<evidence type="ECO:0000313" key="7">
    <source>
        <dbReference type="EMBL" id="VEH69916.1"/>
    </source>
</evidence>
<evidence type="ECO:0000313" key="8">
    <source>
        <dbReference type="Proteomes" id="UP000273044"/>
    </source>
</evidence>
<dbReference type="GO" id="GO:0032259">
    <property type="term" value="P:methylation"/>
    <property type="evidence" value="ECO:0007669"/>
    <property type="project" value="UniProtKB-KW"/>
</dbReference>
<dbReference type="Gene3D" id="3.40.1010.10">
    <property type="entry name" value="Cobalt-precorrin-4 Transmethylase, Domain 1"/>
    <property type="match status" value="1"/>
</dbReference>
<keyword evidence="3 7" id="KW-0489">Methyltransferase</keyword>
<reference evidence="7 8" key="1">
    <citation type="submission" date="2018-12" db="EMBL/GenBank/DDBJ databases">
        <authorList>
            <consortium name="Pathogen Informatics"/>
        </authorList>
    </citation>
    <scope>NUCLEOTIDE SEQUENCE [LARGE SCALE GENOMIC DNA]</scope>
    <source>
        <strain evidence="7 8">NCTC12967</strain>
    </source>
</reference>
<dbReference type="PANTHER" id="PTHR43182">
    <property type="entry name" value="COBALT-PRECORRIN-6B C(15)-METHYLTRANSFERASE (DECARBOXYLATING)"/>
    <property type="match status" value="1"/>
</dbReference>
<dbReference type="InterPro" id="IPR035996">
    <property type="entry name" value="4pyrrol_Methylase_sf"/>
</dbReference>
<dbReference type="InterPro" id="IPR000878">
    <property type="entry name" value="4pyrrol_Mease"/>
</dbReference>
<sequence>MVDSAVPFSPCARTPSISGEMPARLRMHAMSSAPSAAVNGNFICWRCAFLWVRAHVAVGWIDGLAYPMGYTVAGPLRILTAFRIQRPHCSTIWISSLIMIDVVGVPASGLGELPPHLRELVTSAPVVVGGARHLRMLPDPSRGVQWPTPLRAGVAGLFRELGDDVVVLASGDPLLSGVATTLMEVLGAERIRVHPALSSETLARSRMLWPAETTSWVSLVERDYQRVLTLAAPGERVIALSADQTTPGELARTLVTAGWGNSAMTVFGNLGTPKESRQDFTAETLATHREELPRLNVVAIEFDTGTCPVVVGPLLPDEAFANDGQLTKQPIRLPALAALAPARNQVLWDVGTGSGSVGISWCRSAPGTRTVAFEKRGDRAARARDNAARLGVADRFEVRVGDALTLMSDPSLPIPDAVFFGGGANAETCETALAALPAGGRLVIHSVTLETDVLLAGLHARLGGELMKVSFETAKPLGSFRGWQPARTVTCYSLVKETS</sequence>
<feature type="domain" description="Tetrapyrrole methylase" evidence="6">
    <location>
        <begin position="102"/>
        <end position="285"/>
    </location>
</feature>
<gene>
    <name evidence="7" type="primary">cobL</name>
    <name evidence="7" type="ORF">NCTC12967_01196</name>
</gene>
<dbReference type="EC" id="2.1.1.132" evidence="7"/>
<dbReference type="Gene3D" id="3.40.50.150">
    <property type="entry name" value="Vaccinia Virus protein VP39"/>
    <property type="match status" value="1"/>
</dbReference>
<proteinExistence type="predicted"/>
<protein>
    <submittedName>
        <fullName evidence="7">Precorrin-6Y C(5,15)-methyltransferase [decarboxylating]</fullName>
        <ecNumber evidence="7">2.1.1.132</ecNumber>
    </submittedName>
</protein>
<dbReference type="NCBIfam" id="TIGR02467">
    <property type="entry name" value="CbiE"/>
    <property type="match status" value="1"/>
</dbReference>
<dbReference type="InterPro" id="IPR014777">
    <property type="entry name" value="4pyrrole_Mease_sub1"/>
</dbReference>
<dbReference type="GO" id="GO:0046025">
    <property type="term" value="F:precorrin-6Y C5,15-methyltransferase (decarboxylating) activity"/>
    <property type="evidence" value="ECO:0007669"/>
    <property type="project" value="UniProtKB-EC"/>
</dbReference>
<dbReference type="CDD" id="cd11644">
    <property type="entry name" value="Precorrin-6Y-MT"/>
    <property type="match status" value="1"/>
</dbReference>
<dbReference type="Proteomes" id="UP000273044">
    <property type="component" value="Chromosome"/>
</dbReference>
<evidence type="ECO:0000256" key="1">
    <source>
        <dbReference type="ARBA" id="ARBA00004953"/>
    </source>
</evidence>
<dbReference type="PANTHER" id="PTHR43182:SF1">
    <property type="entry name" value="COBALT-PRECORRIN-7 C(5)-METHYLTRANSFERASE"/>
    <property type="match status" value="1"/>
</dbReference>
<evidence type="ECO:0000256" key="4">
    <source>
        <dbReference type="ARBA" id="ARBA00022679"/>
    </source>
</evidence>
<dbReference type="AlphaFoldDB" id="A0A448MXQ2"/>
<organism evidence="7 8">
    <name type="scientific">Arachnia propionica</name>
    <dbReference type="NCBI Taxonomy" id="1750"/>
    <lineage>
        <taxon>Bacteria</taxon>
        <taxon>Bacillati</taxon>
        <taxon>Actinomycetota</taxon>
        <taxon>Actinomycetes</taxon>
        <taxon>Propionibacteriales</taxon>
        <taxon>Propionibacteriaceae</taxon>
        <taxon>Arachnia</taxon>
    </lineage>
</organism>